<gene>
    <name evidence="3" type="ORF">NE663_02105</name>
</gene>
<keyword evidence="4" id="KW-1185">Reference proteome</keyword>
<organism evidence="3 4">
    <name type="scientific">Massilicoli timonensis</name>
    <dbReference type="NCBI Taxonomy" id="2015901"/>
    <lineage>
        <taxon>Bacteria</taxon>
        <taxon>Bacillati</taxon>
        <taxon>Bacillota</taxon>
        <taxon>Erysipelotrichia</taxon>
        <taxon>Erysipelotrichales</taxon>
        <taxon>Erysipelotrichaceae</taxon>
        <taxon>Massilicoli</taxon>
    </lineage>
</organism>
<name>A0ABT1SIL0_9FIRM</name>
<keyword evidence="2" id="KW-1133">Transmembrane helix</keyword>
<keyword evidence="2" id="KW-0472">Membrane</keyword>
<comment type="caution">
    <text evidence="3">The sequence shown here is derived from an EMBL/GenBank/DDBJ whole genome shotgun (WGS) entry which is preliminary data.</text>
</comment>
<evidence type="ECO:0000256" key="2">
    <source>
        <dbReference type="SAM" id="Phobius"/>
    </source>
</evidence>
<dbReference type="SUPFAM" id="SSF52058">
    <property type="entry name" value="L domain-like"/>
    <property type="match status" value="1"/>
</dbReference>
<dbReference type="RefSeq" id="WP_256197357.1">
    <property type="nucleotide sequence ID" value="NZ_JANGCH010000002.1"/>
</dbReference>
<dbReference type="Gene3D" id="3.80.10.10">
    <property type="entry name" value="Ribonuclease Inhibitor"/>
    <property type="match status" value="2"/>
</dbReference>
<dbReference type="PANTHER" id="PTHR13318">
    <property type="entry name" value="PARTNER OF PAIRED, ISOFORM B-RELATED"/>
    <property type="match status" value="1"/>
</dbReference>
<dbReference type="InterPro" id="IPR032675">
    <property type="entry name" value="LRR_dom_sf"/>
</dbReference>
<protein>
    <submittedName>
        <fullName evidence="3">BspA family leucine-rich repeat surface protein</fullName>
    </submittedName>
</protein>
<feature type="transmembrane region" description="Helical" evidence="2">
    <location>
        <begin position="852"/>
        <end position="869"/>
    </location>
</feature>
<dbReference type="EMBL" id="JANGCH010000002">
    <property type="protein sequence ID" value="MCQ5121054.1"/>
    <property type="molecule type" value="Genomic_DNA"/>
</dbReference>
<reference evidence="3 4" key="1">
    <citation type="submission" date="2022-06" db="EMBL/GenBank/DDBJ databases">
        <title>Isolation of gut microbiota from human fecal samples.</title>
        <authorList>
            <person name="Pamer E.G."/>
            <person name="Barat B."/>
            <person name="Waligurski E."/>
            <person name="Medina S."/>
            <person name="Paddock L."/>
            <person name="Mostad J."/>
        </authorList>
    </citation>
    <scope>NUCLEOTIDE SEQUENCE [LARGE SCALE GENOMIC DNA]</scope>
    <source>
        <strain evidence="3 4">DFI.6.1</strain>
    </source>
</reference>
<proteinExistence type="predicted"/>
<dbReference type="InterPro" id="IPR042229">
    <property type="entry name" value="Listeria/Bacterioides_rpt_sf"/>
</dbReference>
<keyword evidence="2" id="KW-0812">Transmembrane</keyword>
<evidence type="ECO:0000313" key="4">
    <source>
        <dbReference type="Proteomes" id="UP001524435"/>
    </source>
</evidence>
<dbReference type="Proteomes" id="UP001524435">
    <property type="component" value="Unassembled WGS sequence"/>
</dbReference>
<dbReference type="Pfam" id="PF03382">
    <property type="entry name" value="DUF285"/>
    <property type="match status" value="2"/>
</dbReference>
<dbReference type="InterPro" id="IPR005046">
    <property type="entry name" value="DUF285"/>
</dbReference>
<evidence type="ECO:0000313" key="3">
    <source>
        <dbReference type="EMBL" id="MCQ5121054.1"/>
    </source>
</evidence>
<accession>A0ABT1SIL0</accession>
<dbReference type="InterPro" id="IPR011889">
    <property type="entry name" value="Liste_lipo_26"/>
</dbReference>
<dbReference type="Gene3D" id="2.60.40.4270">
    <property type="entry name" value="Listeria-Bacteroides repeat domain"/>
    <property type="match status" value="1"/>
</dbReference>
<dbReference type="NCBIfam" id="TIGR02167">
    <property type="entry name" value="Liste_lipo_26"/>
    <property type="match status" value="11"/>
</dbReference>
<sequence length="877" mass="99263">MFWNLRTLTLSLGGVDWYDNELVSLKIGTTDQKVTLSTDDLSQSFYGNLKQDFKHLKSMDLSGLDTSKVTNMSYMFANCYALESLDLTGITTDNVTDMRYMFSECNNLKKLDVSKFNTSNVTNMRNMFAQCSDLTELDVTKFDTRKVTDMSYMFKGLVQLEELDITNFVTDQVTAMGYMFFYCEKLKTIDVTHFDTSKVTDMSGMFSCCMNLEQLDVSGFNTSSVTTMESMFSYTSLLEELDVSGFDTTKVTTMYGMFQLCSNLKQLDVSKFETSNVTTMQAMFNRCNNLQYLDVSNFDTSNVANMTTMFTDCKNLEYLDLSGFDTRKVEGMNLMFEGCDKINIFDLRSFQLDSLNTNVMAKMFDRGKLTEGDPIPTLILATDEKLLNAYNDPGSIEGRIPYIAKVIYHGNEGIFENQEKEKAYILEESDHFIYQSLEDKFIYEASVLKKYNPSTSLSKEGSIFNGWYLDEACTKPFDEAATIDFTTLANGTLHLYAGYSEPLQAVELIAYEGGSGTDASNHGDALPEPQWEEGLESYAISVDGEAWDLKEEGVPFAWEYRNSEGEKVESAAKAGSYALYALPRVDDKEIRLDEHLLSLPEEGMAVGEVKVREVSDESAETLSSEIYKGVYEEEGACQIKEAHAHVKAGTQFYKNGNTMYPVNEDAKIVLLWDELIEEVLGSAERMEALHAKGMEAVKGMDETKEVKREFRYLDLVDQNDGNLWVGTEKETVSVYYPYPEGSEAGDRFAVVYYEGLTRDYTMQMSEEALDEEIAKSKAREIEVRKTEGGLEFEVGSKEFGTFEVMWQKEEKPTEPEEKPNTPNEEEKGESNIEEIKKEESEAVHTGDEVSKGMYYVLLGGSVIVFAAMLRKNRRSEQ</sequence>
<feature type="region of interest" description="Disordered" evidence="1">
    <location>
        <begin position="807"/>
        <end position="845"/>
    </location>
</feature>
<evidence type="ECO:0000256" key="1">
    <source>
        <dbReference type="SAM" id="MobiDB-lite"/>
    </source>
</evidence>